<evidence type="ECO:0000313" key="5">
    <source>
        <dbReference type="Proteomes" id="UP001185012"/>
    </source>
</evidence>
<dbReference type="RefSeq" id="WP_309867239.1">
    <property type="nucleotide sequence ID" value="NZ_JAVDQG010000006.1"/>
</dbReference>
<dbReference type="InterPro" id="IPR029052">
    <property type="entry name" value="Metallo-depent_PP-like"/>
</dbReference>
<dbReference type="Gene3D" id="3.60.21.10">
    <property type="match status" value="1"/>
</dbReference>
<keyword evidence="5" id="KW-1185">Reference proteome</keyword>
<dbReference type="EC" id="3.1.4.-" evidence="2"/>
<keyword evidence="2" id="KW-0479">Metal-binding</keyword>
<feature type="domain" description="Calcineurin-like phosphoesterase" evidence="3">
    <location>
        <begin position="1"/>
        <end position="149"/>
    </location>
</feature>
<sequence length="166" mass="18910">MRVVIISDTHIPKRAKQLPLPLLRALEKPTTAILHAGDWVDPSVFRELARYAPVYGVYGNCDPPEVRRLFGERTTLRIGRHRIGMVHGHGRKGTTLRRVLDAFANDPVDLLIFGHSHMPYRKRHGSMLVFNPGSPTDRRRSPRFSFGVALLGETVRVKHVFFEQRG</sequence>
<gene>
    <name evidence="4" type="ORF">JOE21_002831</name>
</gene>
<dbReference type="Proteomes" id="UP001185012">
    <property type="component" value="Unassembled WGS sequence"/>
</dbReference>
<accession>A0ABU1IQ27</accession>
<name>A0ABU1IQ27_9BACL</name>
<protein>
    <recommendedName>
        <fullName evidence="2">Phosphoesterase</fullName>
        <ecNumber evidence="2">3.1.4.-</ecNumber>
    </recommendedName>
</protein>
<evidence type="ECO:0000256" key="2">
    <source>
        <dbReference type="RuleBase" id="RU362039"/>
    </source>
</evidence>
<comment type="similarity">
    <text evidence="1 2">Belongs to the metallophosphoesterase superfamily. YfcE family.</text>
</comment>
<dbReference type="InterPro" id="IPR000979">
    <property type="entry name" value="Phosphodiesterase_MJ0936/Vps29"/>
</dbReference>
<proteinExistence type="inferred from homology"/>
<organism evidence="4 5">
    <name type="scientific">Desmospora profundinema</name>
    <dbReference type="NCBI Taxonomy" id="1571184"/>
    <lineage>
        <taxon>Bacteria</taxon>
        <taxon>Bacillati</taxon>
        <taxon>Bacillota</taxon>
        <taxon>Bacilli</taxon>
        <taxon>Bacillales</taxon>
        <taxon>Thermoactinomycetaceae</taxon>
        <taxon>Desmospora</taxon>
    </lineage>
</organism>
<dbReference type="InterPro" id="IPR024654">
    <property type="entry name" value="Calcineurin-like_PHP_lpxH"/>
</dbReference>
<evidence type="ECO:0000313" key="4">
    <source>
        <dbReference type="EMBL" id="MDR6226821.1"/>
    </source>
</evidence>
<reference evidence="4 5" key="1">
    <citation type="submission" date="2023-07" db="EMBL/GenBank/DDBJ databases">
        <title>Genomic Encyclopedia of Type Strains, Phase IV (KMG-IV): sequencing the most valuable type-strain genomes for metagenomic binning, comparative biology and taxonomic classification.</title>
        <authorList>
            <person name="Goeker M."/>
        </authorList>
    </citation>
    <scope>NUCLEOTIDE SEQUENCE [LARGE SCALE GENOMIC DNA]</scope>
    <source>
        <strain evidence="4 5">DSM 45903</strain>
    </source>
</reference>
<evidence type="ECO:0000259" key="3">
    <source>
        <dbReference type="Pfam" id="PF12850"/>
    </source>
</evidence>
<dbReference type="EMBL" id="JAVDQG010000006">
    <property type="protein sequence ID" value="MDR6226821.1"/>
    <property type="molecule type" value="Genomic_DNA"/>
</dbReference>
<dbReference type="PANTHER" id="PTHR11124">
    <property type="entry name" value="VACUOLAR SORTING PROTEIN VPS29"/>
    <property type="match status" value="1"/>
</dbReference>
<dbReference type="NCBIfam" id="TIGR00040">
    <property type="entry name" value="yfcE"/>
    <property type="match status" value="1"/>
</dbReference>
<evidence type="ECO:0000256" key="1">
    <source>
        <dbReference type="ARBA" id="ARBA00008950"/>
    </source>
</evidence>
<comment type="caution">
    <text evidence="4">The sequence shown here is derived from an EMBL/GenBank/DDBJ whole genome shotgun (WGS) entry which is preliminary data.</text>
</comment>
<dbReference type="Pfam" id="PF12850">
    <property type="entry name" value="Metallophos_2"/>
    <property type="match status" value="1"/>
</dbReference>
<comment type="cofactor">
    <cofactor evidence="2">
        <name>a divalent metal cation</name>
        <dbReference type="ChEBI" id="CHEBI:60240"/>
    </cofactor>
</comment>
<dbReference type="SUPFAM" id="SSF56300">
    <property type="entry name" value="Metallo-dependent phosphatases"/>
    <property type="match status" value="1"/>
</dbReference>